<dbReference type="InterPro" id="IPR023606">
    <property type="entry name" value="CoA-Trfase_III_dom_1_sf"/>
</dbReference>
<proteinExistence type="predicted"/>
<feature type="region of interest" description="Disordered" evidence="1">
    <location>
        <begin position="1"/>
        <end position="20"/>
    </location>
</feature>
<dbReference type="GO" id="GO:0016740">
    <property type="term" value="F:transferase activity"/>
    <property type="evidence" value="ECO:0007669"/>
    <property type="project" value="UniProtKB-KW"/>
</dbReference>
<evidence type="ECO:0000313" key="3">
    <source>
        <dbReference type="Proteomes" id="UP001595764"/>
    </source>
</evidence>
<sequence>MTEGHVGSRPSGAGRSGEIPLPRPLSHIRVLDFGQYFAGPLVGMMLADLGAEVIRIDPPGGPRLHSPATDMLSRGKSSLTLDLKSSDGLATALELVRRADITIENFRPGVMKRLGLGPDELRAANPGIISLSLPGFASTDPGLAPVAAWEAVIAARTGQFSDMGLNRRLMGINPSFTPLPLASAYGATFGAMATLFALGARDRNGGDHIEVPLASALLEGLVYNCEQIEDYPKRYSSAREIELDRREAERLPCDLPFSELERYLDPFYRTYECADGRGFFVGAAGVSGHPQRALRALGLEELARSLPDFDAYLDQKDWPAEWSMRNSPVGERDRERLAGVMKAAFLGRPAREWEEIFGAAKVPGTLQRSTREWLSDPHALASGLVLRVSDPRRGDMRQMGNVAWLADDSAAEKKRPGPTLDDASSRLPAILAEAPRTLRGGAESSGWLEGLRVVDLTNVVAGPTIGSTVARFGADVVSVQPVEPSLDPWGAVTLGVHAHRGKRSALLNLKTHAGREALEKLIVGADAVTMNCTDSQREELGLSIERLRTLNPTVILVQVDAFGGPRRGPKSDHLGYDDLAQAATGVMVRFGGGLATPEEHAHMGTIDVIAGLSACVALGAALERRRRTGQGGVARTSLAAAGNLIQAPFMFDYPGRAPFSEPAGRETRGQGPFYHCYQALDDWMFFAAPEERRVALRAVPDLADLAQETEENLGAALAARFATRDVAYWEKSLAGTSSAVIRIGSLRATRAAALVAESEGEIDLAQATFRVVRHDRHPMGRWIDLVAPNAVRPERGRVFIPGDAPKYGAQTREVLRGIGYAEERVNAMLAKGEAGDSWSENYLPE</sequence>
<dbReference type="Gene3D" id="3.40.50.10540">
    <property type="entry name" value="Crotonobetainyl-coa:carnitine coa-transferase, domain 1"/>
    <property type="match status" value="2"/>
</dbReference>
<dbReference type="SUPFAM" id="SSF89796">
    <property type="entry name" value="CoA-transferase family III (CaiB/BaiF)"/>
    <property type="match status" value="2"/>
</dbReference>
<gene>
    <name evidence="2" type="ORF">ACFORO_21610</name>
</gene>
<evidence type="ECO:0000313" key="2">
    <source>
        <dbReference type="EMBL" id="MFC3512781.1"/>
    </source>
</evidence>
<dbReference type="Gene3D" id="3.30.1540.10">
    <property type="entry name" value="formyl-coa transferase, domain 3"/>
    <property type="match status" value="2"/>
</dbReference>
<keyword evidence="2" id="KW-0808">Transferase</keyword>
<protein>
    <submittedName>
        <fullName evidence="2">CoA transferase</fullName>
        <ecNumber evidence="2">2.8.3.-</ecNumber>
    </submittedName>
</protein>
<dbReference type="PANTHER" id="PTHR48228">
    <property type="entry name" value="SUCCINYL-COA--D-CITRAMALATE COA-TRANSFERASE"/>
    <property type="match status" value="1"/>
</dbReference>
<dbReference type="EC" id="2.8.3.-" evidence="2"/>
<organism evidence="2 3">
    <name type="scientific">Amycolatopsis halotolerans</name>
    <dbReference type="NCBI Taxonomy" id="330083"/>
    <lineage>
        <taxon>Bacteria</taxon>
        <taxon>Bacillati</taxon>
        <taxon>Actinomycetota</taxon>
        <taxon>Actinomycetes</taxon>
        <taxon>Pseudonocardiales</taxon>
        <taxon>Pseudonocardiaceae</taxon>
        <taxon>Amycolatopsis</taxon>
    </lineage>
</organism>
<name>A0ABV7QL71_9PSEU</name>
<reference evidence="3" key="1">
    <citation type="journal article" date="2019" name="Int. J. Syst. Evol. Microbiol.">
        <title>The Global Catalogue of Microorganisms (GCM) 10K type strain sequencing project: providing services to taxonomists for standard genome sequencing and annotation.</title>
        <authorList>
            <consortium name="The Broad Institute Genomics Platform"/>
            <consortium name="The Broad Institute Genome Sequencing Center for Infectious Disease"/>
            <person name="Wu L."/>
            <person name="Ma J."/>
        </authorList>
    </citation>
    <scope>NUCLEOTIDE SEQUENCE [LARGE SCALE GENOMIC DNA]</scope>
    <source>
        <strain evidence="3">CGMCC 4.7682</strain>
    </source>
</reference>
<keyword evidence="3" id="KW-1185">Reference proteome</keyword>
<evidence type="ECO:0000256" key="1">
    <source>
        <dbReference type="SAM" id="MobiDB-lite"/>
    </source>
</evidence>
<dbReference type="InterPro" id="IPR003673">
    <property type="entry name" value="CoA-Trfase_fam_III"/>
</dbReference>
<dbReference type="Pfam" id="PF02515">
    <property type="entry name" value="CoA_transf_3"/>
    <property type="match status" value="2"/>
</dbReference>
<dbReference type="InterPro" id="IPR050509">
    <property type="entry name" value="CoA-transferase_III"/>
</dbReference>
<comment type="caution">
    <text evidence="2">The sequence shown here is derived from an EMBL/GenBank/DDBJ whole genome shotgun (WGS) entry which is preliminary data.</text>
</comment>
<dbReference type="EMBL" id="JBHRWI010000025">
    <property type="protein sequence ID" value="MFC3512781.1"/>
    <property type="molecule type" value="Genomic_DNA"/>
</dbReference>
<dbReference type="PANTHER" id="PTHR48228:SF5">
    <property type="entry name" value="ALPHA-METHYLACYL-COA RACEMASE"/>
    <property type="match status" value="1"/>
</dbReference>
<dbReference type="InterPro" id="IPR044855">
    <property type="entry name" value="CoA-Trfase_III_dom3_sf"/>
</dbReference>
<accession>A0ABV7QL71</accession>
<dbReference type="Proteomes" id="UP001595764">
    <property type="component" value="Unassembled WGS sequence"/>
</dbReference>
<dbReference type="RefSeq" id="WP_377876463.1">
    <property type="nucleotide sequence ID" value="NZ_JBHMAY010000096.1"/>
</dbReference>